<dbReference type="PROSITE" id="PS51159">
    <property type="entry name" value="CBM21"/>
    <property type="match status" value="1"/>
</dbReference>
<keyword evidence="5" id="KW-0539">Nucleus</keyword>
<feature type="region of interest" description="Disordered" evidence="6">
    <location>
        <begin position="668"/>
        <end position="707"/>
    </location>
</feature>
<comment type="similarity">
    <text evidence="3">Belongs to the SYCP2 family.</text>
</comment>
<feature type="compositionally biased region" description="Polar residues" evidence="6">
    <location>
        <begin position="669"/>
        <end position="690"/>
    </location>
</feature>
<evidence type="ECO:0000313" key="9">
    <source>
        <dbReference type="Proteomes" id="UP000198323"/>
    </source>
</evidence>
<feature type="compositionally biased region" description="Polar residues" evidence="6">
    <location>
        <begin position="52"/>
        <end position="61"/>
    </location>
</feature>
<dbReference type="Pfam" id="PF18584">
    <property type="entry name" value="SYCP2_SLD"/>
    <property type="match status" value="1"/>
</dbReference>
<dbReference type="Proteomes" id="UP000198323">
    <property type="component" value="Unassembled WGS sequence"/>
</dbReference>
<evidence type="ECO:0000256" key="3">
    <source>
        <dbReference type="ARBA" id="ARBA00007960"/>
    </source>
</evidence>
<accession>A0A226MY17</accession>
<dbReference type="GO" id="GO:0000800">
    <property type="term" value="C:lateral element"/>
    <property type="evidence" value="ECO:0007669"/>
    <property type="project" value="TreeGrafter"/>
</dbReference>
<evidence type="ECO:0000313" key="8">
    <source>
        <dbReference type="EMBL" id="OXB60132.1"/>
    </source>
</evidence>
<feature type="region of interest" description="Disordered" evidence="6">
    <location>
        <begin position="23"/>
        <end position="62"/>
    </location>
</feature>
<dbReference type="InterPro" id="IPR024835">
    <property type="entry name" value="SYCP2-like"/>
</dbReference>
<dbReference type="STRING" id="9009.A0A226MY17"/>
<dbReference type="GO" id="GO:0000779">
    <property type="term" value="C:condensed chromosome, centromeric region"/>
    <property type="evidence" value="ECO:0007669"/>
    <property type="project" value="TreeGrafter"/>
</dbReference>
<dbReference type="PANTHER" id="PTHR15607">
    <property type="entry name" value="SYNAPTONEMAL COMPLEX PROTEIN-RELATED"/>
    <property type="match status" value="1"/>
</dbReference>
<evidence type="ECO:0000256" key="6">
    <source>
        <dbReference type="SAM" id="MobiDB-lite"/>
    </source>
</evidence>
<evidence type="ECO:0000256" key="1">
    <source>
        <dbReference type="ARBA" id="ARBA00004123"/>
    </source>
</evidence>
<comment type="subcellular location">
    <subcellularLocation>
        <location evidence="2">Chromosome</location>
    </subcellularLocation>
    <subcellularLocation>
        <location evidence="1">Nucleus</location>
    </subcellularLocation>
</comment>
<keyword evidence="4" id="KW-0158">Chromosome</keyword>
<dbReference type="GO" id="GO:0007143">
    <property type="term" value="P:female meiotic nuclear division"/>
    <property type="evidence" value="ECO:0007669"/>
    <property type="project" value="TreeGrafter"/>
</dbReference>
<evidence type="ECO:0000256" key="5">
    <source>
        <dbReference type="ARBA" id="ARBA00023242"/>
    </source>
</evidence>
<dbReference type="Gene3D" id="2.60.40.2440">
    <property type="entry name" value="Carbohydrate binding type-21 domain"/>
    <property type="match status" value="1"/>
</dbReference>
<dbReference type="GO" id="GO:0007140">
    <property type="term" value="P:male meiotic nuclear division"/>
    <property type="evidence" value="ECO:0007669"/>
    <property type="project" value="TreeGrafter"/>
</dbReference>
<dbReference type="InterPro" id="IPR040560">
    <property type="entry name" value="SYCP2_SLD"/>
</dbReference>
<dbReference type="Pfam" id="PF18581">
    <property type="entry name" value="SYCP2_ARLD"/>
    <property type="match status" value="1"/>
</dbReference>
<evidence type="ECO:0000256" key="4">
    <source>
        <dbReference type="ARBA" id="ARBA00022454"/>
    </source>
</evidence>
<reference evidence="8 9" key="1">
    <citation type="submission" date="2016-07" db="EMBL/GenBank/DDBJ databases">
        <title>Disparate Historic Effective Population Sizes Predicted by Modern Levels of Genome Diversity for the Scaled Quail (Callipepla squamata) and the Northern Bobwhite (Colinus virginianus): Inferences from First and Second Generation Draft Genome Assemblies for Sympatric New World Quail.</title>
        <authorList>
            <person name="Oldeschulte D.L."/>
            <person name="Halley Y.A."/>
            <person name="Bhattarai E.K."/>
            <person name="Brashear W.A."/>
            <person name="Hill J."/>
            <person name="Metz R.P."/>
            <person name="Johnson C.D."/>
            <person name="Rollins D."/>
            <person name="Peterson M.J."/>
            <person name="Bickhart D.M."/>
            <person name="Decker J.E."/>
            <person name="Seabury C.M."/>
        </authorList>
    </citation>
    <scope>NUCLEOTIDE SEQUENCE [LARGE SCALE GENOMIC DNA]</scope>
    <source>
        <strain evidence="8 9">Texas</strain>
        <tissue evidence="8">Leg muscle</tissue>
    </source>
</reference>
<name>A0A226MY17_CALSU</name>
<keyword evidence="9" id="KW-1185">Reference proteome</keyword>
<feature type="compositionally biased region" description="Low complexity" evidence="6">
    <location>
        <begin position="23"/>
        <end position="42"/>
    </location>
</feature>
<dbReference type="AlphaFoldDB" id="A0A226MY17"/>
<sequence>MEVRGPRRNPSYLSDLYENMLRAQGQQQPPVVRPSSSPCRVSHAPAKVVARQPQSSTSSSCDPALRPIIRRRARSLPTTPERRKRVPCQVPVCQSRMNKVRFADALGLELTEVKVFQTGEDPSIPLHVLSRLSINSDLWYSNLEFIMQCLVPDFQQPADCMDFSDRLREQQVCLERVTSSDLGVSGTIQVCNIAFEKQVSVRYTFNQWKSLQEVRARWHSSIPQKNEQDQVDVFTFFLPVPSFLLQLCSVVQFAARYQVNGQEYWDNNKGKNYSLTCRAHPLKMPRECYLVSLLGKEICLLDYRLSRPIESPLQDSYSNFAKADRWDLYYIVTHELCNVCKTYYLLLFLPYMVNWYEKVKEILILRGNEKDKMVTSFAEDFFNILLIVYDSRPEGKMEMLENFVLRICTIITDVRINIYVQQEVVRKLNLMLDSMPQDARKKIFSTKEMLLVMSDMSRRILDAGDYDLQVAITEALCRMIPEKQRREMACQWFSMEFVSSAFKGIKDSEFETDCRKFLNQVNGMLGEKRRVFTYPCLSAALDEYELQLPLDENLEEFWIDFNVGSRSVSFYVAADITDQQWETVIIPEEEVQLYNLEEKDSKKLLTIDLKSPMNVGNQEGEKFFLYFDSILEIEDVARKIFGLHKCKEFSKKQSMSVAKTTVHIVFDESGSQNGQRRTPDNQSCETAQNTRKPKVREQAELPEKKVKSKEITDATKSLLSKISDRYKDEKNKRRDSLVFSRDDVYNFDVSGFNEPTIKIGLKLSKCLILCIVTSDTFSEPPCQMDMPKGKATKKKKKCMNEKSKAGKQQRDLQNLVEPKAVANSVSTAFIKSKNSTEQKEIEMSSPEGHASVETMRCAERMSEGCVTQDCTSSEELSALQKSTPEEKETLNLQKGISPNNLCLQKKNTQSLYLNQSPEMNAKNLTFGNKSFSPVLTASYVLNLTSVTPYKTYCGKNTEGSASETCDANKHLTFGHGFSENNSTEGKQQDHTKAVINKGESRSQKMEHFAKQSLRAANQHLTTMHQQLLECRIKQLDKFHFVILQEIENFEKDSQSLKNMEKELLRTDSTAEWKYASVPRAWCKSLVLTEDGGP</sequence>
<gene>
    <name evidence="8" type="ORF">ASZ78_003252</name>
</gene>
<evidence type="ECO:0000256" key="2">
    <source>
        <dbReference type="ARBA" id="ARBA00004286"/>
    </source>
</evidence>
<dbReference type="Pfam" id="PF03370">
    <property type="entry name" value="CBM_21"/>
    <property type="match status" value="1"/>
</dbReference>
<proteinExistence type="inferred from homology"/>
<dbReference type="InterPro" id="IPR005036">
    <property type="entry name" value="CBM21_dom"/>
</dbReference>
<organism evidence="8 9">
    <name type="scientific">Callipepla squamata</name>
    <name type="common">Scaled quail</name>
    <dbReference type="NCBI Taxonomy" id="9009"/>
    <lineage>
        <taxon>Eukaryota</taxon>
        <taxon>Metazoa</taxon>
        <taxon>Chordata</taxon>
        <taxon>Craniata</taxon>
        <taxon>Vertebrata</taxon>
        <taxon>Euteleostomi</taxon>
        <taxon>Archelosauria</taxon>
        <taxon>Archosauria</taxon>
        <taxon>Dinosauria</taxon>
        <taxon>Saurischia</taxon>
        <taxon>Theropoda</taxon>
        <taxon>Coelurosauria</taxon>
        <taxon>Aves</taxon>
        <taxon>Neognathae</taxon>
        <taxon>Galloanserae</taxon>
        <taxon>Galliformes</taxon>
        <taxon>Odontophoridae</taxon>
        <taxon>Callipepla</taxon>
    </lineage>
</organism>
<dbReference type="OrthoDB" id="10256849at2759"/>
<protein>
    <recommendedName>
        <fullName evidence="7">CBM21 domain-containing protein</fullName>
    </recommendedName>
</protein>
<dbReference type="EMBL" id="MCFN01000351">
    <property type="protein sequence ID" value="OXB60132.1"/>
    <property type="molecule type" value="Genomic_DNA"/>
</dbReference>
<evidence type="ECO:0000259" key="7">
    <source>
        <dbReference type="PROSITE" id="PS51159"/>
    </source>
</evidence>
<dbReference type="InterPro" id="IPR038175">
    <property type="entry name" value="CBM21_dom_sf"/>
</dbReference>
<dbReference type="PANTHER" id="PTHR15607:SF12">
    <property type="entry name" value="SYNAPTONEMAL COMPLEX PROTEIN 2"/>
    <property type="match status" value="1"/>
</dbReference>
<feature type="compositionally biased region" description="Basic and acidic residues" evidence="6">
    <location>
        <begin position="695"/>
        <end position="707"/>
    </location>
</feature>
<dbReference type="InterPro" id="IPR041322">
    <property type="entry name" value="SYCP2_ARLD"/>
</dbReference>
<feature type="domain" description="CBM21" evidence="7">
    <location>
        <begin position="164"/>
        <end position="276"/>
    </location>
</feature>
<comment type="caution">
    <text evidence="8">The sequence shown here is derived from an EMBL/GenBank/DDBJ whole genome shotgun (WGS) entry which is preliminary data.</text>
</comment>